<keyword evidence="2" id="KW-0328">Glycosyltransferase</keyword>
<comment type="caution">
    <text evidence="2">The sequence shown here is derived from an EMBL/GenBank/DDBJ whole genome shotgun (WGS) entry which is preliminary data.</text>
</comment>
<dbReference type="RefSeq" id="WP_176067401.1">
    <property type="nucleotide sequence ID" value="NZ_BJTG01000008.1"/>
</dbReference>
<dbReference type="Pfam" id="PF14681">
    <property type="entry name" value="UPRTase"/>
    <property type="match status" value="1"/>
</dbReference>
<evidence type="ECO:0000259" key="1">
    <source>
        <dbReference type="Pfam" id="PF14681"/>
    </source>
</evidence>
<protein>
    <submittedName>
        <fullName evidence="2">Uracil phosphoribosyltransferase</fullName>
    </submittedName>
</protein>
<organism evidence="2 3">
    <name type="scientific">Anaeromyxobacter diazotrophicus</name>
    <dbReference type="NCBI Taxonomy" id="2590199"/>
    <lineage>
        <taxon>Bacteria</taxon>
        <taxon>Pseudomonadati</taxon>
        <taxon>Myxococcota</taxon>
        <taxon>Myxococcia</taxon>
        <taxon>Myxococcales</taxon>
        <taxon>Cystobacterineae</taxon>
        <taxon>Anaeromyxobacteraceae</taxon>
        <taxon>Anaeromyxobacter</taxon>
    </lineage>
</organism>
<keyword evidence="2" id="KW-0808">Transferase</keyword>
<proteinExistence type="predicted"/>
<dbReference type="Gene3D" id="3.40.50.2020">
    <property type="match status" value="1"/>
</dbReference>
<reference evidence="3" key="1">
    <citation type="journal article" date="2020" name="Appl. Environ. Microbiol.">
        <title>Diazotrophic Anaeromyxobacter Isolates from Soils.</title>
        <authorList>
            <person name="Masuda Y."/>
            <person name="Yamanaka H."/>
            <person name="Xu Z.X."/>
            <person name="Shiratori Y."/>
            <person name="Aono T."/>
            <person name="Amachi S."/>
            <person name="Senoo K."/>
            <person name="Itoh H."/>
        </authorList>
    </citation>
    <scope>NUCLEOTIDE SEQUENCE [LARGE SCALE GENOMIC DNA]</scope>
    <source>
        <strain evidence="3">R267</strain>
    </source>
</reference>
<gene>
    <name evidence="2" type="primary">upp</name>
    <name evidence="2" type="ORF">AMYX_33910</name>
</gene>
<sequence>MPDRLYENIPFRHSEIEHRYGPNVHILSNPYLLSQLAQLCAKDTIQPAINRLVVDIYGRLLEDVMNAEFPRVVRDVATRMIDVTPAGVFHGEVLDRSVRAVTVNIARAGAIPSQTVYDLLNVALDPRGVRQDHIIMSRMLGENEEVVGAGIGGMKIGGDVADAFLLFPDPMGATGSSLSEAISTYKKKVPGTPRRIINIHLIVTPEYLRRMTADHPDVEVYAVRLDRGLSAPDVMATVPGTRWAEERGLTDHQYIVPGGGGFGEIMNNAYV</sequence>
<feature type="domain" description="Phosphoribosyltransferase" evidence="1">
    <location>
        <begin position="28"/>
        <end position="233"/>
    </location>
</feature>
<evidence type="ECO:0000313" key="2">
    <source>
        <dbReference type="EMBL" id="GEJ58650.1"/>
    </source>
</evidence>
<accession>A0A7I9VRB9</accession>
<dbReference type="GO" id="GO:0016757">
    <property type="term" value="F:glycosyltransferase activity"/>
    <property type="evidence" value="ECO:0007669"/>
    <property type="project" value="UniProtKB-KW"/>
</dbReference>
<dbReference type="AlphaFoldDB" id="A0A7I9VRB9"/>
<dbReference type="InterPro" id="IPR029057">
    <property type="entry name" value="PRTase-like"/>
</dbReference>
<dbReference type="Proteomes" id="UP000503640">
    <property type="component" value="Unassembled WGS sequence"/>
</dbReference>
<dbReference type="SUPFAM" id="SSF53271">
    <property type="entry name" value="PRTase-like"/>
    <property type="match status" value="1"/>
</dbReference>
<keyword evidence="3" id="KW-1185">Reference proteome</keyword>
<dbReference type="EMBL" id="BJTG01000008">
    <property type="protein sequence ID" value="GEJ58650.1"/>
    <property type="molecule type" value="Genomic_DNA"/>
</dbReference>
<evidence type="ECO:0000313" key="3">
    <source>
        <dbReference type="Proteomes" id="UP000503640"/>
    </source>
</evidence>
<name>A0A7I9VRB9_9BACT</name>
<dbReference type="InterPro" id="IPR000836">
    <property type="entry name" value="PRTase_dom"/>
</dbReference>